<comment type="caution">
    <text evidence="7">The sequence shown here is derived from an EMBL/GenBank/DDBJ whole genome shotgun (WGS) entry which is preliminary data.</text>
</comment>
<dbReference type="CDD" id="cd12148">
    <property type="entry name" value="fungal_TF_MHR"/>
    <property type="match status" value="1"/>
</dbReference>
<comment type="subcellular location">
    <subcellularLocation>
        <location evidence="1">Nucleus</location>
    </subcellularLocation>
</comment>
<dbReference type="GO" id="GO:0005634">
    <property type="term" value="C:nucleus"/>
    <property type="evidence" value="ECO:0007669"/>
    <property type="project" value="UniProtKB-SubCell"/>
</dbReference>
<evidence type="ECO:0000256" key="2">
    <source>
        <dbReference type="ARBA" id="ARBA00022723"/>
    </source>
</evidence>
<dbReference type="EMBL" id="JBANMG010000003">
    <property type="protein sequence ID" value="KAK6955888.1"/>
    <property type="molecule type" value="Genomic_DNA"/>
</dbReference>
<keyword evidence="4" id="KW-0804">Transcription</keyword>
<evidence type="ECO:0000256" key="1">
    <source>
        <dbReference type="ARBA" id="ARBA00004123"/>
    </source>
</evidence>
<keyword evidence="5" id="KW-0539">Nucleus</keyword>
<protein>
    <recommendedName>
        <fullName evidence="6">Xylanolytic transcriptional activator regulatory domain-containing protein</fullName>
    </recommendedName>
</protein>
<dbReference type="Pfam" id="PF04082">
    <property type="entry name" value="Fungal_trans"/>
    <property type="match status" value="1"/>
</dbReference>
<evidence type="ECO:0000256" key="4">
    <source>
        <dbReference type="ARBA" id="ARBA00023163"/>
    </source>
</evidence>
<dbReference type="PANTHER" id="PTHR47338">
    <property type="entry name" value="ZN(II)2CYS6 TRANSCRIPTION FACTOR (EUROFUNG)-RELATED"/>
    <property type="match status" value="1"/>
</dbReference>
<keyword evidence="8" id="KW-1185">Reference proteome</keyword>
<evidence type="ECO:0000259" key="6">
    <source>
        <dbReference type="Pfam" id="PF04082"/>
    </source>
</evidence>
<dbReference type="Proteomes" id="UP001369815">
    <property type="component" value="Unassembled WGS sequence"/>
</dbReference>
<dbReference type="InterPro" id="IPR050815">
    <property type="entry name" value="TF_fung"/>
</dbReference>
<evidence type="ECO:0000313" key="7">
    <source>
        <dbReference type="EMBL" id="KAK6955888.1"/>
    </source>
</evidence>
<organism evidence="7 8">
    <name type="scientific">Daldinia eschscholtzii</name>
    <dbReference type="NCBI Taxonomy" id="292717"/>
    <lineage>
        <taxon>Eukaryota</taxon>
        <taxon>Fungi</taxon>
        <taxon>Dikarya</taxon>
        <taxon>Ascomycota</taxon>
        <taxon>Pezizomycotina</taxon>
        <taxon>Sordariomycetes</taxon>
        <taxon>Xylariomycetidae</taxon>
        <taxon>Xylariales</taxon>
        <taxon>Hypoxylaceae</taxon>
        <taxon>Daldinia</taxon>
    </lineage>
</organism>
<name>A0AAX6MTC0_9PEZI</name>
<gene>
    <name evidence="7" type="ORF">Daesc_003534</name>
</gene>
<sequence length="418" mass="47528">MANLLRFFDDIHPAIPLFQKSRFFKSYDEGAACYELVVIINAITTKLLGPVGFWPSEDVELCLNSLLGMTASESDSLSSRVSLDHVRQECLLAYYNFHQSPEPSSGMRISRLARKAYTLGLNQIENPDLCSAFDHQVATEDEIEDWRYIWWCVYRLDSYSNISLGAPFVVDVESLNSALIRRSLSDEIVPSSPKVFLTDDIDQLWKPLQDVVLNYCGRELNIHILTTAMLRHAGNVLTLKATRKCVDSKMALLKDAVTSVLLALPSGYLNPKRNVLAAESDIHHCIRVTNILHLHFTRLIACLPLNSHVAESQWLDCWQQSLGVCQDIVSVVNEWTDQFWTRVDPALCLIIFKALWVMNLHRRCTVDMEPSLISALAHSEQTLLLFLERFSKIWALPRTLLPVQKLIRQWSINICGGK</sequence>
<dbReference type="GO" id="GO:0003677">
    <property type="term" value="F:DNA binding"/>
    <property type="evidence" value="ECO:0007669"/>
    <property type="project" value="InterPro"/>
</dbReference>
<keyword evidence="3" id="KW-0805">Transcription regulation</keyword>
<dbReference type="InterPro" id="IPR007219">
    <property type="entry name" value="XnlR_reg_dom"/>
</dbReference>
<dbReference type="PANTHER" id="PTHR47338:SF10">
    <property type="entry name" value="TRANSCRIPTION FACTOR DOMAIN-CONTAINING PROTEIN-RELATED"/>
    <property type="match status" value="1"/>
</dbReference>
<evidence type="ECO:0000256" key="5">
    <source>
        <dbReference type="ARBA" id="ARBA00023242"/>
    </source>
</evidence>
<accession>A0AAX6MTC0</accession>
<dbReference type="AlphaFoldDB" id="A0AAX6MTC0"/>
<keyword evidence="2" id="KW-0479">Metal-binding</keyword>
<proteinExistence type="predicted"/>
<dbReference type="GO" id="GO:0008270">
    <property type="term" value="F:zinc ion binding"/>
    <property type="evidence" value="ECO:0007669"/>
    <property type="project" value="InterPro"/>
</dbReference>
<evidence type="ECO:0000256" key="3">
    <source>
        <dbReference type="ARBA" id="ARBA00023015"/>
    </source>
</evidence>
<evidence type="ECO:0000313" key="8">
    <source>
        <dbReference type="Proteomes" id="UP001369815"/>
    </source>
</evidence>
<reference evidence="7 8" key="1">
    <citation type="journal article" date="2024" name="Front Chem Biol">
        <title>Unveiling the potential of Daldinia eschscholtzii MFLUCC 19-0629 through bioactivity and bioinformatics studies for enhanced sustainable agriculture production.</title>
        <authorList>
            <person name="Brooks S."/>
            <person name="Weaver J.A."/>
            <person name="Klomchit A."/>
            <person name="Alharthi S.A."/>
            <person name="Onlamun T."/>
            <person name="Nurani R."/>
            <person name="Vong T.K."/>
            <person name="Alberti F."/>
            <person name="Greco C."/>
        </authorList>
    </citation>
    <scope>NUCLEOTIDE SEQUENCE [LARGE SCALE GENOMIC DNA]</scope>
    <source>
        <strain evidence="7">MFLUCC 19-0629</strain>
    </source>
</reference>
<feature type="domain" description="Xylanolytic transcriptional activator regulatory" evidence="6">
    <location>
        <begin position="5"/>
        <end position="181"/>
    </location>
</feature>
<dbReference type="GO" id="GO:0000981">
    <property type="term" value="F:DNA-binding transcription factor activity, RNA polymerase II-specific"/>
    <property type="evidence" value="ECO:0007669"/>
    <property type="project" value="InterPro"/>
</dbReference>
<dbReference type="GO" id="GO:0006351">
    <property type="term" value="P:DNA-templated transcription"/>
    <property type="evidence" value="ECO:0007669"/>
    <property type="project" value="InterPro"/>
</dbReference>